<evidence type="ECO:0000313" key="4">
    <source>
        <dbReference type="Proteomes" id="UP000027265"/>
    </source>
</evidence>
<dbReference type="EMBL" id="KL197710">
    <property type="protein sequence ID" value="KDQ63786.1"/>
    <property type="molecule type" value="Genomic_DNA"/>
</dbReference>
<evidence type="ECO:0000256" key="2">
    <source>
        <dbReference type="SAM" id="Phobius"/>
    </source>
</evidence>
<dbReference type="HOGENOM" id="CLU_1555474_0_0_1"/>
<feature type="region of interest" description="Disordered" evidence="1">
    <location>
        <begin position="1"/>
        <end position="37"/>
    </location>
</feature>
<dbReference type="InParanoid" id="A0A067QMC2"/>
<keyword evidence="2" id="KW-0472">Membrane</keyword>
<keyword evidence="2" id="KW-1133">Transmembrane helix</keyword>
<evidence type="ECO:0000313" key="3">
    <source>
        <dbReference type="EMBL" id="KDQ63786.1"/>
    </source>
</evidence>
<accession>A0A067QMC2</accession>
<dbReference type="Proteomes" id="UP000027265">
    <property type="component" value="Unassembled WGS sequence"/>
</dbReference>
<organism evidence="3 4">
    <name type="scientific">Jaapia argillacea MUCL 33604</name>
    <dbReference type="NCBI Taxonomy" id="933084"/>
    <lineage>
        <taxon>Eukaryota</taxon>
        <taxon>Fungi</taxon>
        <taxon>Dikarya</taxon>
        <taxon>Basidiomycota</taxon>
        <taxon>Agaricomycotina</taxon>
        <taxon>Agaricomycetes</taxon>
        <taxon>Agaricomycetidae</taxon>
        <taxon>Jaapiales</taxon>
        <taxon>Jaapiaceae</taxon>
        <taxon>Jaapia</taxon>
    </lineage>
</organism>
<evidence type="ECO:0000256" key="1">
    <source>
        <dbReference type="SAM" id="MobiDB-lite"/>
    </source>
</evidence>
<dbReference type="AlphaFoldDB" id="A0A067QMC2"/>
<feature type="transmembrane region" description="Helical" evidence="2">
    <location>
        <begin position="83"/>
        <end position="104"/>
    </location>
</feature>
<protein>
    <submittedName>
        <fullName evidence="3">Uncharacterized protein</fullName>
    </submittedName>
</protein>
<keyword evidence="2" id="KW-0812">Transmembrane</keyword>
<reference evidence="4" key="1">
    <citation type="journal article" date="2014" name="Proc. Natl. Acad. Sci. U.S.A.">
        <title>Extensive sampling of basidiomycete genomes demonstrates inadequacy of the white-rot/brown-rot paradigm for wood decay fungi.</title>
        <authorList>
            <person name="Riley R."/>
            <person name="Salamov A.A."/>
            <person name="Brown D.W."/>
            <person name="Nagy L.G."/>
            <person name="Floudas D."/>
            <person name="Held B.W."/>
            <person name="Levasseur A."/>
            <person name="Lombard V."/>
            <person name="Morin E."/>
            <person name="Otillar R."/>
            <person name="Lindquist E.A."/>
            <person name="Sun H."/>
            <person name="LaButti K.M."/>
            <person name="Schmutz J."/>
            <person name="Jabbour D."/>
            <person name="Luo H."/>
            <person name="Baker S.E."/>
            <person name="Pisabarro A.G."/>
            <person name="Walton J.D."/>
            <person name="Blanchette R.A."/>
            <person name="Henrissat B."/>
            <person name="Martin F."/>
            <person name="Cullen D."/>
            <person name="Hibbett D.S."/>
            <person name="Grigoriev I.V."/>
        </authorList>
    </citation>
    <scope>NUCLEOTIDE SEQUENCE [LARGE SCALE GENOMIC DNA]</scope>
    <source>
        <strain evidence="4">MUCL 33604</strain>
    </source>
</reference>
<name>A0A067QMC2_9AGAM</name>
<gene>
    <name evidence="3" type="ORF">JAAARDRAFT_390992</name>
</gene>
<proteinExistence type="predicted"/>
<keyword evidence="4" id="KW-1185">Reference proteome</keyword>
<sequence length="172" mass="20018">MHHHRHHHSLQFFPPSQHRPLRQDPPTPGKREKRDCPSSLAMSTVYPVALSRNANYPFIPSLVTLCTHRHLILPHTSSSHRPFVFLFYFFNFILPSTLKFIIFLSPSTAQHQHHCPLSPHPLHTIALCHILLSSCRIRTFPLICPRYRSILRLSSLTGYCRYSTKRSCEVHI</sequence>